<dbReference type="AlphaFoldDB" id="A0AAV4MJ48"/>
<feature type="compositionally biased region" description="Gly residues" evidence="1">
    <location>
        <begin position="1"/>
        <end position="11"/>
    </location>
</feature>
<reference evidence="2 3" key="1">
    <citation type="submission" date="2021-06" db="EMBL/GenBank/DDBJ databases">
        <title>Caerostris extrusa draft genome.</title>
        <authorList>
            <person name="Kono N."/>
            <person name="Arakawa K."/>
        </authorList>
    </citation>
    <scope>NUCLEOTIDE SEQUENCE [LARGE SCALE GENOMIC DNA]</scope>
</reference>
<feature type="non-terminal residue" evidence="2">
    <location>
        <position position="1"/>
    </location>
</feature>
<gene>
    <name evidence="2" type="ORF">CEXT_626821</name>
</gene>
<feature type="region of interest" description="Disordered" evidence="1">
    <location>
        <begin position="69"/>
        <end position="98"/>
    </location>
</feature>
<name>A0AAV4MJ48_CAEEX</name>
<proteinExistence type="predicted"/>
<dbReference type="EMBL" id="BPLR01002326">
    <property type="protein sequence ID" value="GIX72517.1"/>
    <property type="molecule type" value="Genomic_DNA"/>
</dbReference>
<comment type="caution">
    <text evidence="2">The sequence shown here is derived from an EMBL/GenBank/DDBJ whole genome shotgun (WGS) entry which is preliminary data.</text>
</comment>
<protein>
    <submittedName>
        <fullName evidence="2">Uncharacterized protein</fullName>
    </submittedName>
</protein>
<feature type="region of interest" description="Disordered" evidence="1">
    <location>
        <begin position="1"/>
        <end position="26"/>
    </location>
</feature>
<evidence type="ECO:0000313" key="3">
    <source>
        <dbReference type="Proteomes" id="UP001054945"/>
    </source>
</evidence>
<sequence>AAPTPGGSGKSGEGEHGSPRPSSPFAALGLRRTRFSSVPLVEIKQNVEADDITFPASVELPRRHVTFYSDADSDSSLSGNRITAAGRRGREGDNSSECDTTWVWLSDEEEQRVFPETFQKQTMVSISYMHSWFWEGVLGG</sequence>
<dbReference type="Proteomes" id="UP001054945">
    <property type="component" value="Unassembled WGS sequence"/>
</dbReference>
<keyword evidence="3" id="KW-1185">Reference proteome</keyword>
<evidence type="ECO:0000313" key="2">
    <source>
        <dbReference type="EMBL" id="GIX72517.1"/>
    </source>
</evidence>
<organism evidence="2 3">
    <name type="scientific">Caerostris extrusa</name>
    <name type="common">Bark spider</name>
    <name type="synonym">Caerostris bankana</name>
    <dbReference type="NCBI Taxonomy" id="172846"/>
    <lineage>
        <taxon>Eukaryota</taxon>
        <taxon>Metazoa</taxon>
        <taxon>Ecdysozoa</taxon>
        <taxon>Arthropoda</taxon>
        <taxon>Chelicerata</taxon>
        <taxon>Arachnida</taxon>
        <taxon>Araneae</taxon>
        <taxon>Araneomorphae</taxon>
        <taxon>Entelegynae</taxon>
        <taxon>Araneoidea</taxon>
        <taxon>Araneidae</taxon>
        <taxon>Caerostris</taxon>
    </lineage>
</organism>
<accession>A0AAV4MJ48</accession>
<evidence type="ECO:0000256" key="1">
    <source>
        <dbReference type="SAM" id="MobiDB-lite"/>
    </source>
</evidence>